<dbReference type="Gene3D" id="3.30.70.330">
    <property type="match status" value="1"/>
</dbReference>
<proteinExistence type="predicted"/>
<dbReference type="OrthoDB" id="76445at2759"/>
<dbReference type="EMBL" id="WJQU01000003">
    <property type="protein sequence ID" value="KAJ6637488.1"/>
    <property type="molecule type" value="Genomic_DNA"/>
</dbReference>
<dbReference type="GO" id="GO:0005634">
    <property type="term" value="C:nucleus"/>
    <property type="evidence" value="ECO:0007669"/>
    <property type="project" value="UniProtKB-SubCell"/>
</dbReference>
<dbReference type="Pfam" id="PF00076">
    <property type="entry name" value="RRM_1"/>
    <property type="match status" value="1"/>
</dbReference>
<dbReference type="GO" id="GO:0003723">
    <property type="term" value="F:RNA binding"/>
    <property type="evidence" value="ECO:0007669"/>
    <property type="project" value="UniProtKB-UniRule"/>
</dbReference>
<dbReference type="SUPFAM" id="SSF54928">
    <property type="entry name" value="RNA-binding domain, RBD"/>
    <property type="match status" value="1"/>
</dbReference>
<evidence type="ECO:0000259" key="6">
    <source>
        <dbReference type="PROSITE" id="PS50102"/>
    </source>
</evidence>
<dbReference type="PROSITE" id="PS50102">
    <property type="entry name" value="RRM"/>
    <property type="match status" value="1"/>
</dbReference>
<feature type="region of interest" description="Disordered" evidence="5">
    <location>
        <begin position="42"/>
        <end position="79"/>
    </location>
</feature>
<evidence type="ECO:0000313" key="8">
    <source>
        <dbReference type="Proteomes" id="UP001151699"/>
    </source>
</evidence>
<dbReference type="PANTHER" id="PTHR23238">
    <property type="entry name" value="RNA BINDING PROTEIN"/>
    <property type="match status" value="1"/>
</dbReference>
<keyword evidence="8" id="KW-1185">Reference proteome</keyword>
<feature type="non-terminal residue" evidence="7">
    <location>
        <position position="1"/>
    </location>
</feature>
<evidence type="ECO:0000256" key="5">
    <source>
        <dbReference type="SAM" id="MobiDB-lite"/>
    </source>
</evidence>
<organism evidence="7 8">
    <name type="scientific">Pseudolycoriella hygida</name>
    <dbReference type="NCBI Taxonomy" id="35572"/>
    <lineage>
        <taxon>Eukaryota</taxon>
        <taxon>Metazoa</taxon>
        <taxon>Ecdysozoa</taxon>
        <taxon>Arthropoda</taxon>
        <taxon>Hexapoda</taxon>
        <taxon>Insecta</taxon>
        <taxon>Pterygota</taxon>
        <taxon>Neoptera</taxon>
        <taxon>Endopterygota</taxon>
        <taxon>Diptera</taxon>
        <taxon>Nematocera</taxon>
        <taxon>Sciaroidea</taxon>
        <taxon>Sciaridae</taxon>
        <taxon>Pseudolycoriella</taxon>
    </lineage>
</organism>
<feature type="compositionally biased region" description="Polar residues" evidence="5">
    <location>
        <begin position="53"/>
        <end position="66"/>
    </location>
</feature>
<dbReference type="InterPro" id="IPR000504">
    <property type="entry name" value="RRM_dom"/>
</dbReference>
<protein>
    <submittedName>
        <fullName evidence="7">RNA-binding protein cabeza</fullName>
    </submittedName>
</protein>
<evidence type="ECO:0000256" key="4">
    <source>
        <dbReference type="PROSITE-ProRule" id="PRU00176"/>
    </source>
</evidence>
<dbReference type="InterPro" id="IPR035979">
    <property type="entry name" value="RBD_domain_sf"/>
</dbReference>
<evidence type="ECO:0000256" key="3">
    <source>
        <dbReference type="ARBA" id="ARBA00023242"/>
    </source>
</evidence>
<evidence type="ECO:0000256" key="1">
    <source>
        <dbReference type="ARBA" id="ARBA00004123"/>
    </source>
</evidence>
<keyword evidence="3" id="KW-0539">Nucleus</keyword>
<comment type="caution">
    <text evidence="7">The sequence shown here is derived from an EMBL/GenBank/DDBJ whole genome shotgun (WGS) entry which is preliminary data.</text>
</comment>
<dbReference type="AlphaFoldDB" id="A0A9Q0RZ35"/>
<name>A0A9Q0RZ35_9DIPT</name>
<accession>A0A9Q0RZ35</accession>
<dbReference type="InterPro" id="IPR034870">
    <property type="entry name" value="TET_fam"/>
</dbReference>
<comment type="subcellular location">
    <subcellularLocation>
        <location evidence="1">Nucleus</location>
    </subcellularLocation>
</comment>
<keyword evidence="2 4" id="KW-0694">RNA-binding</keyword>
<dbReference type="Proteomes" id="UP001151699">
    <property type="component" value="Chromosome X"/>
</dbReference>
<evidence type="ECO:0000256" key="2">
    <source>
        <dbReference type="ARBA" id="ARBA00022884"/>
    </source>
</evidence>
<feature type="domain" description="RRM" evidence="6">
    <location>
        <begin position="82"/>
        <end position="166"/>
    </location>
</feature>
<dbReference type="SMART" id="SM00360">
    <property type="entry name" value="RRM"/>
    <property type="match status" value="1"/>
</dbReference>
<evidence type="ECO:0000313" key="7">
    <source>
        <dbReference type="EMBL" id="KAJ6637488.1"/>
    </source>
</evidence>
<reference evidence="7" key="1">
    <citation type="submission" date="2022-07" db="EMBL/GenBank/DDBJ databases">
        <authorList>
            <person name="Trinca V."/>
            <person name="Uliana J.V.C."/>
            <person name="Torres T.T."/>
            <person name="Ward R.J."/>
            <person name="Monesi N."/>
        </authorList>
    </citation>
    <scope>NUCLEOTIDE SEQUENCE</scope>
    <source>
        <strain evidence="7">HSMRA1968</strain>
        <tissue evidence="7">Whole embryos</tissue>
    </source>
</reference>
<sequence length="166" mass="17923">MRSCSVSSSQVIRKSYQMADQYSNYGSGGMMPNNFGGQANFSVPPPSFGGAQQFKNDNQGNWQPPSTGGGGGGENEMITQEDTIFIAGMNAHSTEEDIANHFGAIGIIKKDKKTMKPKIWLYRNKETGESKGEATVTYDDSNAAKSAISWFDGRDFNGSTVRVSLA</sequence>
<dbReference type="GO" id="GO:0006355">
    <property type="term" value="P:regulation of DNA-templated transcription"/>
    <property type="evidence" value="ECO:0007669"/>
    <property type="project" value="InterPro"/>
</dbReference>
<gene>
    <name evidence="7" type="primary">caz</name>
    <name evidence="7" type="ORF">Bhyg_10218</name>
</gene>
<dbReference type="InterPro" id="IPR012677">
    <property type="entry name" value="Nucleotide-bd_a/b_plait_sf"/>
</dbReference>